<dbReference type="GO" id="GO:0006032">
    <property type="term" value="P:chitin catabolic process"/>
    <property type="evidence" value="ECO:0007669"/>
    <property type="project" value="InterPro"/>
</dbReference>
<organism evidence="6 7">
    <name type="scientific">Cavenderia fasciculata</name>
    <name type="common">Slime mold</name>
    <name type="synonym">Dictyostelium fasciculatum</name>
    <dbReference type="NCBI Taxonomy" id="261658"/>
    <lineage>
        <taxon>Eukaryota</taxon>
        <taxon>Amoebozoa</taxon>
        <taxon>Evosea</taxon>
        <taxon>Eumycetozoa</taxon>
        <taxon>Dictyostelia</taxon>
        <taxon>Acytosteliales</taxon>
        <taxon>Cavenderiaceae</taxon>
        <taxon>Cavenderia</taxon>
    </lineage>
</organism>
<dbReference type="GO" id="GO:0004568">
    <property type="term" value="F:chitinase activity"/>
    <property type="evidence" value="ECO:0007669"/>
    <property type="project" value="InterPro"/>
</dbReference>
<dbReference type="OMA" id="PDLVQND"/>
<dbReference type="PANTHER" id="PTHR22595">
    <property type="entry name" value="CHITINASE-RELATED"/>
    <property type="match status" value="1"/>
</dbReference>
<dbReference type="AlphaFoldDB" id="F4PK75"/>
<feature type="chain" id="PRO_5003313138" evidence="4">
    <location>
        <begin position="25"/>
        <end position="211"/>
    </location>
</feature>
<keyword evidence="2 3" id="KW-1015">Disulfide bond</keyword>
<accession>F4PK75</accession>
<keyword evidence="1" id="KW-0611">Plant defense</keyword>
<dbReference type="OrthoDB" id="5985073at2759"/>
<evidence type="ECO:0000259" key="5">
    <source>
        <dbReference type="Pfam" id="PF00182"/>
    </source>
</evidence>
<feature type="signal peptide" evidence="4">
    <location>
        <begin position="1"/>
        <end position="24"/>
    </location>
</feature>
<gene>
    <name evidence="6" type="ORF">DFA_06137</name>
</gene>
<dbReference type="Pfam" id="PF00182">
    <property type="entry name" value="Glyco_hydro_19"/>
    <property type="match status" value="1"/>
</dbReference>
<dbReference type="CDD" id="cd00325">
    <property type="entry name" value="chitinase_GH19"/>
    <property type="match status" value="1"/>
</dbReference>
<evidence type="ECO:0000256" key="4">
    <source>
        <dbReference type="SAM" id="SignalP"/>
    </source>
</evidence>
<dbReference type="Proteomes" id="UP000007797">
    <property type="component" value="Unassembled WGS sequence"/>
</dbReference>
<protein>
    <submittedName>
        <fullName evidence="6">Secreted chitinase</fullName>
    </submittedName>
</protein>
<dbReference type="GeneID" id="14876370"/>
<feature type="domain" description="Glycoside hydrolase family 19 catalytic" evidence="5">
    <location>
        <begin position="30"/>
        <end position="211"/>
    </location>
</feature>
<dbReference type="Gene3D" id="1.10.530.10">
    <property type="match status" value="1"/>
</dbReference>
<dbReference type="GO" id="GO:0050832">
    <property type="term" value="P:defense response to fungus"/>
    <property type="evidence" value="ECO:0007669"/>
    <property type="project" value="UniProtKB-ARBA"/>
</dbReference>
<keyword evidence="7" id="KW-1185">Reference proteome</keyword>
<proteinExistence type="predicted"/>
<dbReference type="InterPro" id="IPR016283">
    <property type="entry name" value="Glyco_hydro_19"/>
</dbReference>
<evidence type="ECO:0000256" key="3">
    <source>
        <dbReference type="PIRSR" id="PIRSR001060-2"/>
    </source>
</evidence>
<sequence length="211" mass="23236">MKLSATTIIGLFVFTFALLSISEANMFPNRNSFYTYKGLVESLNSYPAFANEGGSNVEKMEMAALLAHVDHDTNGLKIVRESNKDNYNLYCDPAGSCGSKQYYGRGPLQLSWNYNYADAGKALKYDLLNNPDLVATDAKISWSTALWFWMASGDKPCHKSIVIGSFSGTIRTISGGIECDGRNSEEMHMRINSYKKFCGIVGVNPGNDLSC</sequence>
<evidence type="ECO:0000256" key="1">
    <source>
        <dbReference type="ARBA" id="ARBA00022821"/>
    </source>
</evidence>
<dbReference type="GO" id="GO:0016998">
    <property type="term" value="P:cell wall macromolecule catabolic process"/>
    <property type="evidence" value="ECO:0007669"/>
    <property type="project" value="InterPro"/>
</dbReference>
<evidence type="ECO:0000256" key="2">
    <source>
        <dbReference type="ARBA" id="ARBA00023157"/>
    </source>
</evidence>
<dbReference type="PIRSF" id="PIRSF001060">
    <property type="entry name" value="Endochitinase"/>
    <property type="match status" value="1"/>
</dbReference>
<keyword evidence="4" id="KW-0732">Signal</keyword>
<name>F4PK75_CACFS</name>
<dbReference type="Gene3D" id="3.30.20.10">
    <property type="entry name" value="Endochitinase, domain 2"/>
    <property type="match status" value="1"/>
</dbReference>
<evidence type="ECO:0000313" key="7">
    <source>
        <dbReference type="Proteomes" id="UP000007797"/>
    </source>
</evidence>
<dbReference type="EMBL" id="GL883007">
    <property type="protein sequence ID" value="EGG23999.1"/>
    <property type="molecule type" value="Genomic_DNA"/>
</dbReference>
<dbReference type="RefSeq" id="XP_004361850.1">
    <property type="nucleotide sequence ID" value="XM_004361793.1"/>
</dbReference>
<dbReference type="GO" id="GO:0005975">
    <property type="term" value="P:carbohydrate metabolic process"/>
    <property type="evidence" value="ECO:0007669"/>
    <property type="project" value="InterPro"/>
</dbReference>
<dbReference type="PANTHER" id="PTHR22595:SF79">
    <property type="entry name" value="CHITINASE 12"/>
    <property type="match status" value="1"/>
</dbReference>
<dbReference type="SUPFAM" id="SSF53955">
    <property type="entry name" value="Lysozyme-like"/>
    <property type="match status" value="1"/>
</dbReference>
<dbReference type="InterPro" id="IPR000726">
    <property type="entry name" value="Glyco_hydro_19_cat"/>
</dbReference>
<evidence type="ECO:0000313" key="6">
    <source>
        <dbReference type="EMBL" id="EGG23999.1"/>
    </source>
</evidence>
<reference evidence="7" key="1">
    <citation type="journal article" date="2011" name="Genome Res.">
        <title>Phylogeny-wide analysis of social amoeba genomes highlights ancient origins for complex intercellular communication.</title>
        <authorList>
            <person name="Heidel A.J."/>
            <person name="Lawal H.M."/>
            <person name="Felder M."/>
            <person name="Schilde C."/>
            <person name="Helps N.R."/>
            <person name="Tunggal B."/>
            <person name="Rivero F."/>
            <person name="John U."/>
            <person name="Schleicher M."/>
            <person name="Eichinger L."/>
            <person name="Platzer M."/>
            <person name="Noegel A.A."/>
            <person name="Schaap P."/>
            <person name="Gloeckner G."/>
        </authorList>
    </citation>
    <scope>NUCLEOTIDE SEQUENCE [LARGE SCALE GENOMIC DNA]</scope>
    <source>
        <strain evidence="7">SH3</strain>
    </source>
</reference>
<feature type="disulfide bond" evidence="3">
    <location>
        <begin position="179"/>
        <end position="211"/>
    </location>
</feature>
<dbReference type="KEGG" id="dfa:DFA_06137"/>
<dbReference type="InterPro" id="IPR023346">
    <property type="entry name" value="Lysozyme-like_dom_sf"/>
</dbReference>